<evidence type="ECO:0000313" key="3">
    <source>
        <dbReference type="Proteomes" id="UP000026941"/>
    </source>
</evidence>
<accession>A0AA87U6C5</accession>
<dbReference type="InterPro" id="IPR002514">
    <property type="entry name" value="Transposase_8"/>
</dbReference>
<comment type="caution">
    <text evidence="2">The sequence shown here is derived from an EMBL/GenBank/DDBJ whole genome shotgun (WGS) entry which is preliminary data.</text>
</comment>
<dbReference type="GO" id="GO:0003677">
    <property type="term" value="F:DNA binding"/>
    <property type="evidence" value="ECO:0007669"/>
    <property type="project" value="InterPro"/>
</dbReference>
<feature type="compositionally biased region" description="Basic and acidic residues" evidence="1">
    <location>
        <begin position="23"/>
        <end position="35"/>
    </location>
</feature>
<dbReference type="RefSeq" id="WP_042474931.1">
    <property type="nucleotide sequence ID" value="NZ_BAYX01000012.1"/>
</dbReference>
<dbReference type="Pfam" id="PF01527">
    <property type="entry name" value="HTH_Tnp_1"/>
    <property type="match status" value="1"/>
</dbReference>
<dbReference type="GO" id="GO:0004803">
    <property type="term" value="F:transposase activity"/>
    <property type="evidence" value="ECO:0007669"/>
    <property type="project" value="InterPro"/>
</dbReference>
<evidence type="ECO:0000313" key="2">
    <source>
        <dbReference type="EMBL" id="GAJ95606.1"/>
    </source>
</evidence>
<dbReference type="AlphaFoldDB" id="A0AA87U6C5"/>
<gene>
    <name evidence="2" type="ORF">RRH01S_12_01630</name>
</gene>
<evidence type="ECO:0008006" key="4">
    <source>
        <dbReference type="Google" id="ProtNLM"/>
    </source>
</evidence>
<feature type="compositionally biased region" description="Basic and acidic residues" evidence="1">
    <location>
        <begin position="44"/>
        <end position="55"/>
    </location>
</feature>
<feature type="region of interest" description="Disordered" evidence="1">
    <location>
        <begin position="1"/>
        <end position="55"/>
    </location>
</feature>
<reference evidence="2 3" key="1">
    <citation type="submission" date="2014-05" db="EMBL/GenBank/DDBJ databases">
        <title>Whole genome shotgun sequence of Rhizobium rhizogenes NBRC 13257.</title>
        <authorList>
            <person name="Katano-Makiyama Y."/>
            <person name="Hosoyama A."/>
            <person name="Hashimoto M."/>
            <person name="Hosoyama Y."/>
            <person name="Noguchi M."/>
            <person name="Tsuchikane K."/>
            <person name="Kimura A."/>
            <person name="Ohji S."/>
            <person name="Ichikawa N."/>
            <person name="Yamazoe A."/>
            <person name="Fujita N."/>
        </authorList>
    </citation>
    <scope>NUCLEOTIDE SEQUENCE [LARGE SCALE GENOMIC DNA]</scope>
    <source>
        <strain evidence="2 3">NBRC 13257</strain>
    </source>
</reference>
<dbReference type="Proteomes" id="UP000026941">
    <property type="component" value="Unassembled WGS sequence"/>
</dbReference>
<dbReference type="EMBL" id="BAYX01000012">
    <property type="protein sequence ID" value="GAJ95606.1"/>
    <property type="molecule type" value="Genomic_DNA"/>
</dbReference>
<dbReference type="GO" id="GO:0006313">
    <property type="term" value="P:DNA transposition"/>
    <property type="evidence" value="ECO:0007669"/>
    <property type="project" value="InterPro"/>
</dbReference>
<sequence length="147" mass="16445">MADEEIQIPPDGTVAAEIEPDAPESKRAKKVRAETSHTGSFKLVEPKTRGRSNQEKLEMIGQVEAQVAGGVILKDAVKIVGISNQTYYQWKRAMVQPVSQRPAVSVSGDDELAEFTQLEEENRRLRKLLSEKLRAENSDLRKRLGMN</sequence>
<name>A0AA87U6C5_RHIRH</name>
<evidence type="ECO:0000256" key="1">
    <source>
        <dbReference type="SAM" id="MobiDB-lite"/>
    </source>
</evidence>
<protein>
    <recommendedName>
        <fullName evidence="4">Transposase</fullName>
    </recommendedName>
</protein>
<proteinExistence type="predicted"/>
<organism evidence="2 3">
    <name type="scientific">Rhizobium rhizogenes NBRC 13257</name>
    <dbReference type="NCBI Taxonomy" id="1220581"/>
    <lineage>
        <taxon>Bacteria</taxon>
        <taxon>Pseudomonadati</taxon>
        <taxon>Pseudomonadota</taxon>
        <taxon>Alphaproteobacteria</taxon>
        <taxon>Hyphomicrobiales</taxon>
        <taxon>Rhizobiaceae</taxon>
        <taxon>Rhizobium/Agrobacterium group</taxon>
        <taxon>Rhizobium</taxon>
    </lineage>
</organism>